<proteinExistence type="predicted"/>
<evidence type="ECO:0000313" key="3">
    <source>
        <dbReference type="Proteomes" id="UP000243232"/>
    </source>
</evidence>
<dbReference type="EMBL" id="LT629785">
    <property type="protein sequence ID" value="SDT98543.1"/>
    <property type="molecule type" value="Genomic_DNA"/>
</dbReference>
<accession>A0A1H2EUA6</accession>
<dbReference type="Gene3D" id="1.10.472.60">
    <property type="entry name" value="putative protein disulfide isomerase domain"/>
    <property type="match status" value="1"/>
</dbReference>
<gene>
    <name evidence="2" type="ORF">SAMN05216296_1075</name>
</gene>
<dbReference type="PANTHER" id="PTHR13887">
    <property type="entry name" value="GLUTATHIONE S-TRANSFERASE KAPPA"/>
    <property type="match status" value="1"/>
</dbReference>
<dbReference type="STRING" id="364197.SAMN05216296_1075"/>
<dbReference type="RefSeq" id="WP_090193439.1">
    <property type="nucleotide sequence ID" value="NZ_LT629785.1"/>
</dbReference>
<organism evidence="2 3">
    <name type="scientific">Pseudomonas pohangensis</name>
    <dbReference type="NCBI Taxonomy" id="364197"/>
    <lineage>
        <taxon>Bacteria</taxon>
        <taxon>Pseudomonadati</taxon>
        <taxon>Pseudomonadota</taxon>
        <taxon>Gammaproteobacteria</taxon>
        <taxon>Pseudomonadales</taxon>
        <taxon>Pseudomonadaceae</taxon>
        <taxon>Pseudomonas</taxon>
    </lineage>
</organism>
<name>A0A1H2EUA6_9PSED</name>
<sequence length="214" mass="23497">MTVRLLYVMDPMCSWCWGFAPVLEALAEQASEAGVGLHLVVGGLRFEQQALDEAGRERILGHWQAVQASTGQSFDFVRGMPDGLVYDTEPACRALVAARQLDPDKVWPFAQLIQQAFYCEGCDVSRAAELRRLAGLAGLQEMEFADAFDDHASHTATQSDFSWVQGLGIAGFPTLLAQNAGMTALLTNGYQPLESLQPLLGRWLEHLQQSRLQG</sequence>
<dbReference type="InterPro" id="IPR036249">
    <property type="entry name" value="Thioredoxin-like_sf"/>
</dbReference>
<dbReference type="SUPFAM" id="SSF52833">
    <property type="entry name" value="Thioredoxin-like"/>
    <property type="match status" value="1"/>
</dbReference>
<dbReference type="AlphaFoldDB" id="A0A1H2EUA6"/>
<dbReference type="Pfam" id="PF01323">
    <property type="entry name" value="DSBA"/>
    <property type="match status" value="1"/>
</dbReference>
<reference evidence="3" key="1">
    <citation type="submission" date="2016-10" db="EMBL/GenBank/DDBJ databases">
        <authorList>
            <person name="Varghese N."/>
            <person name="Submissions S."/>
        </authorList>
    </citation>
    <scope>NUCLEOTIDE SEQUENCE [LARGE SCALE GENOMIC DNA]</scope>
    <source>
        <strain evidence="3">DSM 17875</strain>
    </source>
</reference>
<dbReference type="CDD" id="cd03025">
    <property type="entry name" value="DsbA_FrnE_like"/>
    <property type="match status" value="1"/>
</dbReference>
<dbReference type="InterPro" id="IPR001853">
    <property type="entry name" value="DSBA-like_thioredoxin_dom"/>
</dbReference>
<protein>
    <recommendedName>
        <fullName evidence="1">DSBA-like thioredoxin domain-containing protein</fullName>
    </recommendedName>
</protein>
<feature type="domain" description="DSBA-like thioredoxin" evidence="1">
    <location>
        <begin position="8"/>
        <end position="197"/>
    </location>
</feature>
<evidence type="ECO:0000259" key="1">
    <source>
        <dbReference type="Pfam" id="PF01323"/>
    </source>
</evidence>
<evidence type="ECO:0000313" key="2">
    <source>
        <dbReference type="EMBL" id="SDT98543.1"/>
    </source>
</evidence>
<dbReference type="Proteomes" id="UP000243232">
    <property type="component" value="Chromosome I"/>
</dbReference>
<dbReference type="GO" id="GO:0016491">
    <property type="term" value="F:oxidoreductase activity"/>
    <property type="evidence" value="ECO:0007669"/>
    <property type="project" value="InterPro"/>
</dbReference>
<dbReference type="PANTHER" id="PTHR13887:SF54">
    <property type="entry name" value="DSBA FAMILY PROTEIN"/>
    <property type="match status" value="1"/>
</dbReference>
<keyword evidence="3" id="KW-1185">Reference proteome</keyword>
<dbReference type="OrthoDB" id="9813770at2"/>
<dbReference type="Gene3D" id="3.40.30.10">
    <property type="entry name" value="Glutaredoxin"/>
    <property type="match status" value="1"/>
</dbReference>